<keyword evidence="3" id="KW-1185">Reference proteome</keyword>
<name>A0A3N4J276_9PEZI</name>
<dbReference type="Proteomes" id="UP000276215">
    <property type="component" value="Unassembled WGS sequence"/>
</dbReference>
<evidence type="ECO:0000313" key="3">
    <source>
        <dbReference type="Proteomes" id="UP000276215"/>
    </source>
</evidence>
<feature type="region of interest" description="Disordered" evidence="1">
    <location>
        <begin position="26"/>
        <end position="61"/>
    </location>
</feature>
<sequence>MAPPSSQRHSVRKAKCPAVSVLVAASAPPAAPPRASQVRMGKRPAVSARPAASDLGMPTPLPLSTVRLGKCPAVEALDGQQRSRKQRALRRVVTSGGEAERA</sequence>
<feature type="compositionally biased region" description="Low complexity" evidence="1">
    <location>
        <begin position="26"/>
        <end position="36"/>
    </location>
</feature>
<evidence type="ECO:0000256" key="1">
    <source>
        <dbReference type="SAM" id="MobiDB-lite"/>
    </source>
</evidence>
<evidence type="ECO:0000313" key="2">
    <source>
        <dbReference type="EMBL" id="RPA92255.1"/>
    </source>
</evidence>
<feature type="region of interest" description="Disordered" evidence="1">
    <location>
        <begin position="77"/>
        <end position="102"/>
    </location>
</feature>
<accession>A0A3N4J276</accession>
<proteinExistence type="predicted"/>
<gene>
    <name evidence="2" type="ORF">L873DRAFT_1817882</name>
</gene>
<reference evidence="2 3" key="1">
    <citation type="journal article" date="2018" name="Nat. Ecol. Evol.">
        <title>Pezizomycetes genomes reveal the molecular basis of ectomycorrhizal truffle lifestyle.</title>
        <authorList>
            <person name="Murat C."/>
            <person name="Payen T."/>
            <person name="Noel B."/>
            <person name="Kuo A."/>
            <person name="Morin E."/>
            <person name="Chen J."/>
            <person name="Kohler A."/>
            <person name="Krizsan K."/>
            <person name="Balestrini R."/>
            <person name="Da Silva C."/>
            <person name="Montanini B."/>
            <person name="Hainaut M."/>
            <person name="Levati E."/>
            <person name="Barry K.W."/>
            <person name="Belfiori B."/>
            <person name="Cichocki N."/>
            <person name="Clum A."/>
            <person name="Dockter R.B."/>
            <person name="Fauchery L."/>
            <person name="Guy J."/>
            <person name="Iotti M."/>
            <person name="Le Tacon F."/>
            <person name="Lindquist E.A."/>
            <person name="Lipzen A."/>
            <person name="Malagnac F."/>
            <person name="Mello A."/>
            <person name="Molinier V."/>
            <person name="Miyauchi S."/>
            <person name="Poulain J."/>
            <person name="Riccioni C."/>
            <person name="Rubini A."/>
            <person name="Sitrit Y."/>
            <person name="Splivallo R."/>
            <person name="Traeger S."/>
            <person name="Wang M."/>
            <person name="Zifcakova L."/>
            <person name="Wipf D."/>
            <person name="Zambonelli A."/>
            <person name="Paolocci F."/>
            <person name="Nowrousian M."/>
            <person name="Ottonello S."/>
            <person name="Baldrian P."/>
            <person name="Spatafora J.W."/>
            <person name="Henrissat B."/>
            <person name="Nagy L.G."/>
            <person name="Aury J.M."/>
            <person name="Wincker P."/>
            <person name="Grigoriev I.V."/>
            <person name="Bonfante P."/>
            <person name="Martin F.M."/>
        </authorList>
    </citation>
    <scope>NUCLEOTIDE SEQUENCE [LARGE SCALE GENOMIC DNA]</scope>
    <source>
        <strain evidence="2 3">120613-1</strain>
    </source>
</reference>
<dbReference type="AlphaFoldDB" id="A0A3N4J276"/>
<dbReference type="EMBL" id="ML120477">
    <property type="protein sequence ID" value="RPA92255.1"/>
    <property type="molecule type" value="Genomic_DNA"/>
</dbReference>
<organism evidence="2 3">
    <name type="scientific">Choiromyces venosus 120613-1</name>
    <dbReference type="NCBI Taxonomy" id="1336337"/>
    <lineage>
        <taxon>Eukaryota</taxon>
        <taxon>Fungi</taxon>
        <taxon>Dikarya</taxon>
        <taxon>Ascomycota</taxon>
        <taxon>Pezizomycotina</taxon>
        <taxon>Pezizomycetes</taxon>
        <taxon>Pezizales</taxon>
        <taxon>Tuberaceae</taxon>
        <taxon>Choiromyces</taxon>
    </lineage>
</organism>
<protein>
    <submittedName>
        <fullName evidence="2">Uncharacterized protein</fullName>
    </submittedName>
</protein>